<name>A0A165P8Q4_9APHY</name>
<protein>
    <recommendedName>
        <fullName evidence="3">F-box domain-containing protein</fullName>
    </recommendedName>
</protein>
<dbReference type="SUPFAM" id="SSF81383">
    <property type="entry name" value="F-box domain"/>
    <property type="match status" value="1"/>
</dbReference>
<organism evidence="1 2">
    <name type="scientific">Daedalea quercina L-15889</name>
    <dbReference type="NCBI Taxonomy" id="1314783"/>
    <lineage>
        <taxon>Eukaryota</taxon>
        <taxon>Fungi</taxon>
        <taxon>Dikarya</taxon>
        <taxon>Basidiomycota</taxon>
        <taxon>Agaricomycotina</taxon>
        <taxon>Agaricomycetes</taxon>
        <taxon>Polyporales</taxon>
        <taxon>Fomitopsis</taxon>
    </lineage>
</organism>
<accession>A0A165P8Q4</accession>
<dbReference type="InterPro" id="IPR036047">
    <property type="entry name" value="F-box-like_dom_sf"/>
</dbReference>
<gene>
    <name evidence="1" type="ORF">DAEQUDRAFT_364745</name>
</gene>
<evidence type="ECO:0008006" key="3">
    <source>
        <dbReference type="Google" id="ProtNLM"/>
    </source>
</evidence>
<sequence length="91" mass="10207">MTACAAPMEVLEGILNFVHDNPATLGACSLACHAWMPICRPLPEDHPRLQRGFVRQVSPHPALFRFHGCPRRRLRPRGQGLLPYPHDFGEA</sequence>
<proteinExistence type="predicted"/>
<evidence type="ECO:0000313" key="1">
    <source>
        <dbReference type="EMBL" id="KZT67901.1"/>
    </source>
</evidence>
<dbReference type="OrthoDB" id="2744824at2759"/>
<evidence type="ECO:0000313" key="2">
    <source>
        <dbReference type="Proteomes" id="UP000076727"/>
    </source>
</evidence>
<dbReference type="Proteomes" id="UP000076727">
    <property type="component" value="Unassembled WGS sequence"/>
</dbReference>
<dbReference type="AlphaFoldDB" id="A0A165P8Q4"/>
<dbReference type="EMBL" id="KV429071">
    <property type="protein sequence ID" value="KZT67901.1"/>
    <property type="molecule type" value="Genomic_DNA"/>
</dbReference>
<reference evidence="1 2" key="1">
    <citation type="journal article" date="2016" name="Mol. Biol. Evol.">
        <title>Comparative Genomics of Early-Diverging Mushroom-Forming Fungi Provides Insights into the Origins of Lignocellulose Decay Capabilities.</title>
        <authorList>
            <person name="Nagy L.G."/>
            <person name="Riley R."/>
            <person name="Tritt A."/>
            <person name="Adam C."/>
            <person name="Daum C."/>
            <person name="Floudas D."/>
            <person name="Sun H."/>
            <person name="Yadav J.S."/>
            <person name="Pangilinan J."/>
            <person name="Larsson K.H."/>
            <person name="Matsuura K."/>
            <person name="Barry K."/>
            <person name="Labutti K."/>
            <person name="Kuo R."/>
            <person name="Ohm R.A."/>
            <person name="Bhattacharya S.S."/>
            <person name="Shirouzu T."/>
            <person name="Yoshinaga Y."/>
            <person name="Martin F.M."/>
            <person name="Grigoriev I.V."/>
            <person name="Hibbett D.S."/>
        </authorList>
    </citation>
    <scope>NUCLEOTIDE SEQUENCE [LARGE SCALE GENOMIC DNA]</scope>
    <source>
        <strain evidence="1 2">L-15889</strain>
    </source>
</reference>
<keyword evidence="2" id="KW-1185">Reference proteome</keyword>